<dbReference type="EMBL" id="UZAM01006639">
    <property type="protein sequence ID" value="VDO92323.1"/>
    <property type="molecule type" value="Genomic_DNA"/>
</dbReference>
<dbReference type="GO" id="GO:0015031">
    <property type="term" value="P:protein transport"/>
    <property type="evidence" value="ECO:0007669"/>
    <property type="project" value="UniProtKB-KW"/>
</dbReference>
<keyword evidence="5" id="KW-1185">Reference proteome</keyword>
<gene>
    <name evidence="4" type="ORF">SBAD_LOCUS839</name>
</gene>
<evidence type="ECO:0000256" key="2">
    <source>
        <dbReference type="ARBA" id="ARBA00022448"/>
    </source>
</evidence>
<evidence type="ECO:0000313" key="5">
    <source>
        <dbReference type="Proteomes" id="UP000270296"/>
    </source>
</evidence>
<comment type="similarity">
    <text evidence="1">Belongs to the importin alpha family.</text>
</comment>
<dbReference type="OrthoDB" id="29145at2759"/>
<dbReference type="Gene3D" id="1.25.10.10">
    <property type="entry name" value="Leucine-rich Repeat Variant"/>
    <property type="match status" value="1"/>
</dbReference>
<dbReference type="SMART" id="SM00185">
    <property type="entry name" value="ARM"/>
    <property type="match status" value="3"/>
</dbReference>
<reference evidence="4 5" key="2">
    <citation type="submission" date="2018-11" db="EMBL/GenBank/DDBJ databases">
        <authorList>
            <consortium name="Pathogen Informatics"/>
        </authorList>
    </citation>
    <scope>NUCLEOTIDE SEQUENCE [LARGE SCALE GENOMIC DNA]</scope>
</reference>
<dbReference type="AlphaFoldDB" id="A0A183IB45"/>
<dbReference type="SUPFAM" id="SSF48371">
    <property type="entry name" value="ARM repeat"/>
    <property type="match status" value="1"/>
</dbReference>
<accession>A0A183IB45</accession>
<keyword evidence="3" id="KW-0653">Protein transport</keyword>
<dbReference type="PANTHER" id="PTHR23316">
    <property type="entry name" value="IMPORTIN ALPHA"/>
    <property type="match status" value="1"/>
</dbReference>
<dbReference type="InterPro" id="IPR011989">
    <property type="entry name" value="ARM-like"/>
</dbReference>
<protein>
    <submittedName>
        <fullName evidence="6">Armadillo/beta-catenin-like repeat protein</fullName>
    </submittedName>
</protein>
<dbReference type="InterPro" id="IPR016024">
    <property type="entry name" value="ARM-type_fold"/>
</dbReference>
<evidence type="ECO:0000313" key="6">
    <source>
        <dbReference type="WBParaSite" id="SBAD_0000086201-mRNA-1"/>
    </source>
</evidence>
<reference evidence="6" key="1">
    <citation type="submission" date="2016-06" db="UniProtKB">
        <authorList>
            <consortium name="WormBaseParasite"/>
        </authorList>
    </citation>
    <scope>IDENTIFICATION</scope>
</reference>
<keyword evidence="2" id="KW-0813">Transport</keyword>
<sequence>MTKGLNEESGNPPFLRENAGDREKWRIGILQELGTWLSRFDIPLIQLKVMTVIMLLIKRSKAAVHALLGTEVILALREVIRKSVVDDLKNRAVCLIGYIASEGPICRQTLIQNNFPEVISTEALKSMEDRSSPHERKLHYIRNISMALSSLTRPTGRDEPRYLQFRCTFPYFSRAFQEYFDDESIIADNCWSLANLMTDHENFLIIEEIIRFGFCPQLVRTLKSAKGDDERLDGALRATGNIATGTDQQTQVLLDNDFLGTAALLLENPELTVVRETCWVLSNITAGTRDQIQQFLEYPGLLTKVASILNKDDKRWLPVRIEAAWCQSNAIIMGTSKQQEALISSACIRAFCELLRSCKNINIHLVGQE</sequence>
<proteinExistence type="inferred from homology"/>
<evidence type="ECO:0000256" key="3">
    <source>
        <dbReference type="ARBA" id="ARBA00022927"/>
    </source>
</evidence>
<dbReference type="Proteomes" id="UP000270296">
    <property type="component" value="Unassembled WGS sequence"/>
</dbReference>
<name>A0A183IB45_9BILA</name>
<dbReference type="WBParaSite" id="SBAD_0000086201-mRNA-1">
    <property type="protein sequence ID" value="SBAD_0000086201-mRNA-1"/>
    <property type="gene ID" value="SBAD_0000086201"/>
</dbReference>
<evidence type="ECO:0000256" key="1">
    <source>
        <dbReference type="ARBA" id="ARBA00010394"/>
    </source>
</evidence>
<organism evidence="6">
    <name type="scientific">Soboliphyme baturini</name>
    <dbReference type="NCBI Taxonomy" id="241478"/>
    <lineage>
        <taxon>Eukaryota</taxon>
        <taxon>Metazoa</taxon>
        <taxon>Ecdysozoa</taxon>
        <taxon>Nematoda</taxon>
        <taxon>Enoplea</taxon>
        <taxon>Dorylaimia</taxon>
        <taxon>Dioctophymatida</taxon>
        <taxon>Dioctophymatoidea</taxon>
        <taxon>Soboliphymatidae</taxon>
        <taxon>Soboliphyme</taxon>
    </lineage>
</organism>
<dbReference type="InterPro" id="IPR000225">
    <property type="entry name" value="Armadillo"/>
</dbReference>
<evidence type="ECO:0000313" key="4">
    <source>
        <dbReference type="EMBL" id="VDO92323.1"/>
    </source>
</evidence>